<evidence type="ECO:0000313" key="2">
    <source>
        <dbReference type="Proteomes" id="UP000775213"/>
    </source>
</evidence>
<sequence>METECHIRRRALSALINASQNMIESVLDMIGIRLTKRTRLPILNNVSGVIKPSRLTILLGLPSYGQTTLLKALEGRLDPTLKFVEWSHTTAYFSQNSIHTPELTARETLDFAARCHGASARYDVDISHNAKVDLFMKSRVVSGFLFGIMSSTLPSCITIDMFAKVHMAGLDCTTNQSNCLDFFPHFHCKAKELCPEVLNASKCLLASKL</sequence>
<dbReference type="EMBL" id="JAGFBR010000012">
    <property type="protein sequence ID" value="KAH0457425.1"/>
    <property type="molecule type" value="Genomic_DNA"/>
</dbReference>
<dbReference type="SUPFAM" id="SSF52540">
    <property type="entry name" value="P-loop containing nucleoside triphosphate hydrolases"/>
    <property type="match status" value="1"/>
</dbReference>
<dbReference type="AlphaFoldDB" id="A0AAV7G6A9"/>
<proteinExistence type="predicted"/>
<evidence type="ECO:0000313" key="1">
    <source>
        <dbReference type="EMBL" id="KAH0457425.1"/>
    </source>
</evidence>
<keyword evidence="2" id="KW-1185">Reference proteome</keyword>
<evidence type="ECO:0008006" key="3">
    <source>
        <dbReference type="Google" id="ProtNLM"/>
    </source>
</evidence>
<dbReference type="Proteomes" id="UP000775213">
    <property type="component" value="Unassembled WGS sequence"/>
</dbReference>
<dbReference type="Gene3D" id="3.40.50.300">
    <property type="entry name" value="P-loop containing nucleotide triphosphate hydrolases"/>
    <property type="match status" value="1"/>
</dbReference>
<organism evidence="1 2">
    <name type="scientific">Dendrobium chrysotoxum</name>
    <name type="common">Orchid</name>
    <dbReference type="NCBI Taxonomy" id="161865"/>
    <lineage>
        <taxon>Eukaryota</taxon>
        <taxon>Viridiplantae</taxon>
        <taxon>Streptophyta</taxon>
        <taxon>Embryophyta</taxon>
        <taxon>Tracheophyta</taxon>
        <taxon>Spermatophyta</taxon>
        <taxon>Magnoliopsida</taxon>
        <taxon>Liliopsida</taxon>
        <taxon>Asparagales</taxon>
        <taxon>Orchidaceae</taxon>
        <taxon>Epidendroideae</taxon>
        <taxon>Malaxideae</taxon>
        <taxon>Dendrobiinae</taxon>
        <taxon>Dendrobium</taxon>
    </lineage>
</organism>
<dbReference type="PANTHER" id="PTHR48040">
    <property type="entry name" value="PLEIOTROPIC DRUG RESISTANCE PROTEIN 1-LIKE ISOFORM X1"/>
    <property type="match status" value="1"/>
</dbReference>
<name>A0AAV7G6A9_DENCH</name>
<reference evidence="1 2" key="1">
    <citation type="journal article" date="2021" name="Hortic Res">
        <title>Chromosome-scale assembly of the Dendrobium chrysotoxum genome enhances the understanding of orchid evolution.</title>
        <authorList>
            <person name="Zhang Y."/>
            <person name="Zhang G.Q."/>
            <person name="Zhang D."/>
            <person name="Liu X.D."/>
            <person name="Xu X.Y."/>
            <person name="Sun W.H."/>
            <person name="Yu X."/>
            <person name="Zhu X."/>
            <person name="Wang Z.W."/>
            <person name="Zhao X."/>
            <person name="Zhong W.Y."/>
            <person name="Chen H."/>
            <person name="Yin W.L."/>
            <person name="Huang T."/>
            <person name="Niu S.C."/>
            <person name="Liu Z.J."/>
        </authorList>
    </citation>
    <scope>NUCLEOTIDE SEQUENCE [LARGE SCALE GENOMIC DNA]</scope>
    <source>
        <strain evidence="1">Lindl</strain>
    </source>
</reference>
<gene>
    <name evidence="1" type="ORF">IEQ34_012740</name>
</gene>
<dbReference type="InterPro" id="IPR027417">
    <property type="entry name" value="P-loop_NTPase"/>
</dbReference>
<protein>
    <recommendedName>
        <fullName evidence="3">ABC transporter domain-containing protein</fullName>
    </recommendedName>
</protein>
<dbReference type="PANTHER" id="PTHR48040:SF28">
    <property type="entry name" value="ABC TRANSPORTER G FAMILY MEMBER 39-LIKE"/>
    <property type="match status" value="1"/>
</dbReference>
<comment type="caution">
    <text evidence="1">The sequence shown here is derived from an EMBL/GenBank/DDBJ whole genome shotgun (WGS) entry which is preliminary data.</text>
</comment>
<accession>A0AAV7G6A9</accession>